<proteinExistence type="predicted"/>
<dbReference type="InterPro" id="IPR032722">
    <property type="entry name" value="Deaminase_XOO_2897"/>
</dbReference>
<dbReference type="EMBL" id="BAABKC010000044">
    <property type="protein sequence ID" value="GAA5057374.1"/>
    <property type="molecule type" value="Genomic_DNA"/>
</dbReference>
<name>A0ABP9KHK6_9ACTN</name>
<protein>
    <recommendedName>
        <fullName evidence="3">SUKH-4 immunity protein of toxin-antitoxin system</fullName>
    </recommendedName>
</protein>
<accession>A0ABP9KHK6</accession>
<gene>
    <name evidence="1" type="ORF">GCM10023336_31190</name>
</gene>
<dbReference type="Pfam" id="PF14440">
    <property type="entry name" value="XOO_2897-deam"/>
    <property type="match status" value="1"/>
</dbReference>
<keyword evidence="2" id="KW-1185">Reference proteome</keyword>
<dbReference type="InterPro" id="IPR025851">
    <property type="entry name" value="SUKH-4"/>
</dbReference>
<evidence type="ECO:0000313" key="2">
    <source>
        <dbReference type="Proteomes" id="UP001500124"/>
    </source>
</evidence>
<dbReference type="Proteomes" id="UP001500124">
    <property type="component" value="Unassembled WGS sequence"/>
</dbReference>
<reference evidence="2" key="1">
    <citation type="journal article" date="2019" name="Int. J. Syst. Evol. Microbiol.">
        <title>The Global Catalogue of Microorganisms (GCM) 10K type strain sequencing project: providing services to taxonomists for standard genome sequencing and annotation.</title>
        <authorList>
            <consortium name="The Broad Institute Genomics Platform"/>
            <consortium name="The Broad Institute Genome Sequencing Center for Infectious Disease"/>
            <person name="Wu L."/>
            <person name="Ma J."/>
        </authorList>
    </citation>
    <scope>NUCLEOTIDE SEQUENCE [LARGE SCALE GENOMIC DNA]</scope>
    <source>
        <strain evidence="2">JCM 18410</strain>
    </source>
</reference>
<dbReference type="RefSeq" id="WP_345668854.1">
    <property type="nucleotide sequence ID" value="NZ_BAABKC010000044.1"/>
</dbReference>
<evidence type="ECO:0000313" key="1">
    <source>
        <dbReference type="EMBL" id="GAA5057374.1"/>
    </source>
</evidence>
<dbReference type="Pfam" id="PF14435">
    <property type="entry name" value="SUKH-4"/>
    <property type="match status" value="1"/>
</dbReference>
<evidence type="ECO:0008006" key="3">
    <source>
        <dbReference type="Google" id="ProtNLM"/>
    </source>
</evidence>
<comment type="caution">
    <text evidence="1">The sequence shown here is derived from an EMBL/GenBank/DDBJ whole genome shotgun (WGS) entry which is preliminary data.</text>
</comment>
<organism evidence="1 2">
    <name type="scientific">Streptomyces similanensis</name>
    <dbReference type="NCBI Taxonomy" id="1274988"/>
    <lineage>
        <taxon>Bacteria</taxon>
        <taxon>Bacillati</taxon>
        <taxon>Actinomycetota</taxon>
        <taxon>Actinomycetes</taxon>
        <taxon>Kitasatosporales</taxon>
        <taxon>Streptomycetaceae</taxon>
        <taxon>Streptomyces</taxon>
    </lineage>
</organism>
<sequence>MPELPSDPAVAQFGPQGLRRITVPASYGTVPASARAHLAQVGVPLHVGPYFIAADDTDGPTLGMYTGHRGVALQGDWAEWVRVGTDRLAHLCVRTDGSVQALFLGRGEAPLFVSSDIAAFTHCAAALDRALPVIAASDGLPSAAEAFAALVREIRRIDPEAVADRENWWPRVLDDVRHTLSFPFSSAFEYVGADGAKQIVTAQAGPGRPHPEEQLWGQLSAAGVEPEQVRRVYCELEPCMMPGHYCAAWLQAVLPHAEFTHSFDYGGTADSREEGVKELITHAARQDRP</sequence>